<proteinExistence type="predicted"/>
<organism evidence="1 2">
    <name type="scientific">Porites lobata</name>
    <dbReference type="NCBI Taxonomy" id="104759"/>
    <lineage>
        <taxon>Eukaryota</taxon>
        <taxon>Metazoa</taxon>
        <taxon>Cnidaria</taxon>
        <taxon>Anthozoa</taxon>
        <taxon>Hexacorallia</taxon>
        <taxon>Scleractinia</taxon>
        <taxon>Fungiina</taxon>
        <taxon>Poritidae</taxon>
        <taxon>Porites</taxon>
    </lineage>
</organism>
<sequence length="118" mass="13705">MAEKEQLSEALERLERDIDKEVTKLKYYMEPADELIENNDYLEMEIAVKQGTQIISKITDLISQLEGLKLDFGASARDVRQWKKDKKNEFAPFVQERDKISELFAKQKLRRLTNPGGG</sequence>
<reference evidence="1 2" key="1">
    <citation type="submission" date="2022-05" db="EMBL/GenBank/DDBJ databases">
        <authorList>
            <consortium name="Genoscope - CEA"/>
            <person name="William W."/>
        </authorList>
    </citation>
    <scope>NUCLEOTIDE SEQUENCE [LARGE SCALE GENOMIC DNA]</scope>
</reference>
<evidence type="ECO:0000313" key="1">
    <source>
        <dbReference type="EMBL" id="CAH3043411.1"/>
    </source>
</evidence>
<accession>A0ABN8N5L5</accession>
<comment type="caution">
    <text evidence="1">The sequence shown here is derived from an EMBL/GenBank/DDBJ whole genome shotgun (WGS) entry which is preliminary data.</text>
</comment>
<gene>
    <name evidence="1" type="ORF">PLOB_00002898</name>
</gene>
<protein>
    <submittedName>
        <fullName evidence="1">Uncharacterized protein</fullName>
    </submittedName>
</protein>
<evidence type="ECO:0000313" key="2">
    <source>
        <dbReference type="Proteomes" id="UP001159405"/>
    </source>
</evidence>
<name>A0ABN8N5L5_9CNID</name>
<keyword evidence="2" id="KW-1185">Reference proteome</keyword>
<dbReference type="EMBL" id="CALNXK010000011">
    <property type="protein sequence ID" value="CAH3043411.1"/>
    <property type="molecule type" value="Genomic_DNA"/>
</dbReference>
<dbReference type="Proteomes" id="UP001159405">
    <property type="component" value="Unassembled WGS sequence"/>
</dbReference>